<dbReference type="GO" id="GO:0004674">
    <property type="term" value="F:protein serine/threonine kinase activity"/>
    <property type="evidence" value="ECO:0007669"/>
    <property type="project" value="UniProtKB-KW"/>
</dbReference>
<dbReference type="Pfam" id="PF13581">
    <property type="entry name" value="HATPase_c_2"/>
    <property type="match status" value="1"/>
</dbReference>
<keyword evidence="1" id="KW-0723">Serine/threonine-protein kinase</keyword>
<keyword evidence="3" id="KW-0808">Transferase</keyword>
<proteinExistence type="predicted"/>
<keyword evidence="4" id="KW-1185">Reference proteome</keyword>
<dbReference type="AlphaFoldDB" id="A0A1G9E2W1"/>
<reference evidence="3 4" key="1">
    <citation type="submission" date="2016-10" db="EMBL/GenBank/DDBJ databases">
        <authorList>
            <person name="de Groot N.N."/>
        </authorList>
    </citation>
    <scope>NUCLEOTIDE SEQUENCE [LARGE SCALE GENOMIC DNA]</scope>
    <source>
        <strain evidence="3 4">CGMCC 4.5681</strain>
    </source>
</reference>
<name>A0A1G9E2W1_9ACTN</name>
<protein>
    <submittedName>
        <fullName evidence="3">Anti-sigma regulatory factor (Ser/Thr protein kinase)</fullName>
    </submittedName>
</protein>
<dbReference type="InterPro" id="IPR050267">
    <property type="entry name" value="Anti-sigma-factor_SerPK"/>
</dbReference>
<dbReference type="EMBL" id="FNFB01000010">
    <property type="protein sequence ID" value="SDK70451.1"/>
    <property type="molecule type" value="Genomic_DNA"/>
</dbReference>
<evidence type="ECO:0000313" key="4">
    <source>
        <dbReference type="Proteomes" id="UP000198683"/>
    </source>
</evidence>
<dbReference type="PANTHER" id="PTHR35526">
    <property type="entry name" value="ANTI-SIGMA-F FACTOR RSBW-RELATED"/>
    <property type="match status" value="1"/>
</dbReference>
<dbReference type="InterPro" id="IPR036890">
    <property type="entry name" value="HATPase_C_sf"/>
</dbReference>
<evidence type="ECO:0000256" key="1">
    <source>
        <dbReference type="ARBA" id="ARBA00022527"/>
    </source>
</evidence>
<dbReference type="PANTHER" id="PTHR35526:SF3">
    <property type="entry name" value="ANTI-SIGMA-F FACTOR RSBW"/>
    <property type="match status" value="1"/>
</dbReference>
<evidence type="ECO:0000313" key="3">
    <source>
        <dbReference type="EMBL" id="SDK70451.1"/>
    </source>
</evidence>
<gene>
    <name evidence="3" type="ORF">SAMN05421874_110107</name>
</gene>
<feature type="domain" description="Histidine kinase/HSP90-like ATPase" evidence="2">
    <location>
        <begin position="10"/>
        <end position="124"/>
    </location>
</feature>
<keyword evidence="3" id="KW-0418">Kinase</keyword>
<dbReference type="Proteomes" id="UP000198683">
    <property type="component" value="Unassembled WGS sequence"/>
</dbReference>
<dbReference type="InterPro" id="IPR003594">
    <property type="entry name" value="HATPase_dom"/>
</dbReference>
<dbReference type="RefSeq" id="WP_176903155.1">
    <property type="nucleotide sequence ID" value="NZ_FNFB01000010.1"/>
</dbReference>
<evidence type="ECO:0000259" key="2">
    <source>
        <dbReference type="Pfam" id="PF13581"/>
    </source>
</evidence>
<organism evidence="3 4">
    <name type="scientific">Nonomuraea maritima</name>
    <dbReference type="NCBI Taxonomy" id="683260"/>
    <lineage>
        <taxon>Bacteria</taxon>
        <taxon>Bacillati</taxon>
        <taxon>Actinomycetota</taxon>
        <taxon>Actinomycetes</taxon>
        <taxon>Streptosporangiales</taxon>
        <taxon>Streptosporangiaceae</taxon>
        <taxon>Nonomuraea</taxon>
    </lineage>
</organism>
<dbReference type="Gene3D" id="3.30.565.10">
    <property type="entry name" value="Histidine kinase-like ATPase, C-terminal domain"/>
    <property type="match status" value="1"/>
</dbReference>
<sequence length="150" mass="16668">MRTLLAESFTERDVTRLRRMVAEKAAQAGLRGSRRDDFVLAVHESVVNVVEHAGGRGYLRLWTVDGVVCSETIDHGSGIPDAYISPDHRPSERADFGRGIFLIRHLADEADFDTGPHGTTVRLTMRLPRRSARRDMRTIKGSAPGLGRFA</sequence>
<dbReference type="CDD" id="cd16936">
    <property type="entry name" value="HATPase_RsbW-like"/>
    <property type="match status" value="1"/>
</dbReference>
<dbReference type="SUPFAM" id="SSF55874">
    <property type="entry name" value="ATPase domain of HSP90 chaperone/DNA topoisomerase II/histidine kinase"/>
    <property type="match status" value="1"/>
</dbReference>
<accession>A0A1G9E2W1</accession>
<dbReference type="STRING" id="683260.SAMN05421874_110107"/>